<dbReference type="EMBL" id="SRSF01000004">
    <property type="protein sequence ID" value="THH39405.1"/>
    <property type="molecule type" value="Genomic_DNA"/>
</dbReference>
<proteinExistence type="predicted"/>
<accession>A0A4S4NKD2</accession>
<evidence type="ECO:0000313" key="2">
    <source>
        <dbReference type="Proteomes" id="UP000308528"/>
    </source>
</evidence>
<evidence type="ECO:0000313" key="1">
    <source>
        <dbReference type="EMBL" id="THH39405.1"/>
    </source>
</evidence>
<dbReference type="Proteomes" id="UP000308528">
    <property type="component" value="Unassembled WGS sequence"/>
</dbReference>
<gene>
    <name evidence="1" type="ORF">E4021_11670</name>
</gene>
<reference evidence="1 2" key="1">
    <citation type="submission" date="2019-04" db="EMBL/GenBank/DDBJ databases">
        <title>Lewinella litorea sp. nov., isolated from a marine sand.</title>
        <authorList>
            <person name="Yoon J.-H."/>
        </authorList>
    </citation>
    <scope>NUCLEOTIDE SEQUENCE [LARGE SCALE GENOMIC DNA]</scope>
    <source>
        <strain evidence="1 2">HSMS-39</strain>
    </source>
</reference>
<comment type="caution">
    <text evidence="1">The sequence shown here is derived from an EMBL/GenBank/DDBJ whole genome shotgun (WGS) entry which is preliminary data.</text>
</comment>
<keyword evidence="2" id="KW-1185">Reference proteome</keyword>
<sequence length="1378" mass="152447">MQPIHTTYPQFAPNQILSSSHLNQLYDYLGEQGRLTRTHLIGIGIVCGLEATLNQAGSGITISRGCGVTSAGHLIIWDEDEPLEFFAPYTMPEDIDYTFFDLPDGDGTYPLWELTTDRNDNAAARAVSRDFLTGTNQSEGEGDEKVLLLLFECRAVDNRNCTPNNCDDKGRTVETIVKPLLIRRQDLVEIRRVLATDVPGAATYYSLFDNRADRLALPTLRAARFNVPNTHPLTTRQLFETYRATLSGTYLSRIQTALDQSYTSLAPLFPGYAANPFSARLTGLTFLHDGRLLQGAEALAYQYYFDHLATIVHAYEELREGAEDLFSLCCPDDRIFPRHLVLNHFTTNGLSDEMRHVWVSSPVQNQQAESRQRLVSLFDRLVALVLGTQLPVPAGASPPTVGNLSGIVMNRVRRLRGVGTSNNRLENPAELPLASTNTGNVRRPIRITPSFLGRPLSRKAIPFYYDPQALVNLWNYHLTRKGRAGENLGYHAVQWNATDDFVRRPLIYDLEPRQFLRIEGAVGQAYQTALAEIRQQIRTYRLPIDVVALRTGDLADDMVIEDYRLHFSDLEAQYGTLRAGLFGRLAEVAVRFYDTRMLTGKRSAQPAYPLGQPRAALLRRLPGYQYLKGTVGEFFEANFDRHTSAGPFTTGFDGTYLVHLLIVHRLVFLENHFASLLRDLNFTEAESALTELMSWTRAWARLGAATLNDAQTGGAATNNRIDLEEFSDQLDELITAGELDAFRALYDSYQRRREEVLRRQLFARFQEDHPGLQFKAGTELGGTFVLVYHGGGTPAGQGRTGRFRLVGQVVLGDRGLPGVVITQVNSVSGTLTDQDGRFSLYVDTLPVQLRVQSTPLIIGTIERIVTVSQEDPFLLIDLGEGGTPPNEVPIPGIDNGTVIADFYLPYRCCGRGAPIHIFPPQEPEEPAEPLVATLEQEGCTRMTGGATRLSAAGGFQAPMRLRVSGGTPPYFLQDANGNRQPVPEETLMLRAGLSFTVVDDGGQQVSLTVALLPPLRAQLAGAPTCTDDLQTFSQDFIIEGGRPPYTFRQPDGSSATAEQGEVVTVSGIASGESFTLNVQDAFGEECATTLDFPAHTCVADEPDCGLPCDGIAVRASAPLWAQLPARDTLRYENFRLTVRGLQLTLDDGTTLSLGRQELATLNRNLRTEIDGGGALTNVDYANRMRECMKIIMESTDAAINQPAGLANGEPALRLDSRTEDGPDRLTFQTFACFTFEMVVNVRYTEVDRTTDFNRDRERTLSYSQDGVRESDNAPFPSFERFRIDRCDPNAQPEPECRDLFEVRIQVEGDGMSRSLGTEGGGNRELRFWWDAQMADPGFGEGRKIEVTYSRDGTEVIAAVLAVDPDTGCSATAIARINV</sequence>
<organism evidence="1 2">
    <name type="scientific">Neolewinella litorea</name>
    <dbReference type="NCBI Taxonomy" id="2562452"/>
    <lineage>
        <taxon>Bacteria</taxon>
        <taxon>Pseudomonadati</taxon>
        <taxon>Bacteroidota</taxon>
        <taxon>Saprospiria</taxon>
        <taxon>Saprospirales</taxon>
        <taxon>Lewinellaceae</taxon>
        <taxon>Neolewinella</taxon>
    </lineage>
</organism>
<protein>
    <recommendedName>
        <fullName evidence="3">Carboxypeptidase regulatory-like domain-containing protein</fullName>
    </recommendedName>
</protein>
<dbReference type="RefSeq" id="WP_136459538.1">
    <property type="nucleotide sequence ID" value="NZ_SRSF01000004.1"/>
</dbReference>
<dbReference type="OrthoDB" id="1488462at2"/>
<evidence type="ECO:0008006" key="3">
    <source>
        <dbReference type="Google" id="ProtNLM"/>
    </source>
</evidence>
<name>A0A4S4NKD2_9BACT</name>